<reference evidence="8" key="2">
    <citation type="submission" date="2025-08" db="UniProtKB">
        <authorList>
            <consortium name="Ensembl"/>
        </authorList>
    </citation>
    <scope>IDENTIFICATION</scope>
</reference>
<keyword evidence="4" id="KW-0443">Lipid metabolism</keyword>
<dbReference type="EMBL" id="AFYH01137726">
    <property type="status" value="NOT_ANNOTATED_CDS"/>
    <property type="molecule type" value="Genomic_DNA"/>
</dbReference>
<keyword evidence="6" id="KW-0378">Hydrolase</keyword>
<dbReference type="Ensembl" id="ENSLACT00000014561.2">
    <property type="protein sequence ID" value="ENSLACP00000014461.2"/>
    <property type="gene ID" value="ENSLACG00000012725.2"/>
</dbReference>
<reference evidence="8" key="3">
    <citation type="submission" date="2025-09" db="UniProtKB">
        <authorList>
            <consortium name="Ensembl"/>
        </authorList>
    </citation>
    <scope>IDENTIFICATION</scope>
</reference>
<dbReference type="InterPro" id="IPR011040">
    <property type="entry name" value="Sialidase"/>
</dbReference>
<dbReference type="GO" id="GO:0005737">
    <property type="term" value="C:cytoplasm"/>
    <property type="evidence" value="ECO:0007669"/>
    <property type="project" value="TreeGrafter"/>
</dbReference>
<dbReference type="EMBL" id="AFYH01137727">
    <property type="status" value="NOT_ANNOTATED_CDS"/>
    <property type="molecule type" value="Genomic_DNA"/>
</dbReference>
<protein>
    <recommendedName>
        <fullName evidence="3">exo-alpha-sialidase</fullName>
        <ecNumber evidence="3">3.2.1.18</ecNumber>
    </recommendedName>
</protein>
<evidence type="ECO:0000256" key="1">
    <source>
        <dbReference type="ARBA" id="ARBA00000427"/>
    </source>
</evidence>
<dbReference type="PANTHER" id="PTHR10628">
    <property type="entry name" value="SIALIDASE"/>
    <property type="match status" value="1"/>
</dbReference>
<dbReference type="EMBL" id="AFYH01137729">
    <property type="status" value="NOT_ANNOTATED_CDS"/>
    <property type="molecule type" value="Genomic_DNA"/>
</dbReference>
<dbReference type="GO" id="GO:0006689">
    <property type="term" value="P:ganglioside catabolic process"/>
    <property type="evidence" value="ECO:0007669"/>
    <property type="project" value="TreeGrafter"/>
</dbReference>
<dbReference type="EMBL" id="AFYH01137728">
    <property type="status" value="NOT_ANNOTATED_CDS"/>
    <property type="molecule type" value="Genomic_DNA"/>
</dbReference>
<evidence type="ECO:0000313" key="8">
    <source>
        <dbReference type="Ensembl" id="ENSLACP00000014461.2"/>
    </source>
</evidence>
<dbReference type="GeneTree" id="ENSGT00950000182944"/>
<evidence type="ECO:0000256" key="2">
    <source>
        <dbReference type="ARBA" id="ARBA00009348"/>
    </source>
</evidence>
<keyword evidence="6" id="KW-0326">Glycosidase</keyword>
<dbReference type="HOGENOM" id="CLU_024620_2_1_1"/>
<dbReference type="EMBL" id="AFYH01137725">
    <property type="status" value="NOT_ANNOTATED_CDS"/>
    <property type="molecule type" value="Genomic_DNA"/>
</dbReference>
<keyword evidence="4" id="KW-0442">Lipid degradation</keyword>
<proteinExistence type="inferred from homology"/>
<feature type="domain" description="Sialidase" evidence="7">
    <location>
        <begin position="46"/>
        <end position="336"/>
    </location>
</feature>
<comment type="catalytic activity">
    <reaction evidence="1">
        <text>Hydrolysis of alpha-(2-&gt;3)-, alpha-(2-&gt;6)-, alpha-(2-&gt;8)- glycosidic linkages of terminal sialic acid residues in oligosaccharides, glycoproteins, glycolipids, colominic acid and synthetic substrates.</text>
        <dbReference type="EC" id="3.2.1.18"/>
    </reaction>
</comment>
<name>H3AXU0_LATCH</name>
<dbReference type="OrthoDB" id="2739686at2759"/>
<dbReference type="GO" id="GO:0009313">
    <property type="term" value="P:oligosaccharide catabolic process"/>
    <property type="evidence" value="ECO:0007669"/>
    <property type="project" value="TreeGrafter"/>
</dbReference>
<organism evidence="8 9">
    <name type="scientific">Latimeria chalumnae</name>
    <name type="common">Coelacanth</name>
    <dbReference type="NCBI Taxonomy" id="7897"/>
    <lineage>
        <taxon>Eukaryota</taxon>
        <taxon>Metazoa</taxon>
        <taxon>Chordata</taxon>
        <taxon>Craniata</taxon>
        <taxon>Vertebrata</taxon>
        <taxon>Euteleostomi</taxon>
        <taxon>Coelacanthiformes</taxon>
        <taxon>Coelacanthidae</taxon>
        <taxon>Latimeria</taxon>
    </lineage>
</organism>
<keyword evidence="9" id="KW-1185">Reference proteome</keyword>
<dbReference type="Bgee" id="ENSLACG00000012725">
    <property type="expression patterns" value="Expressed in post-anal tail muscle and 6 other cell types or tissues"/>
</dbReference>
<dbReference type="EC" id="3.2.1.18" evidence="3"/>
<reference evidence="9" key="1">
    <citation type="submission" date="2011-08" db="EMBL/GenBank/DDBJ databases">
        <title>The draft genome of Latimeria chalumnae.</title>
        <authorList>
            <person name="Di Palma F."/>
            <person name="Alfoldi J."/>
            <person name="Johnson J."/>
            <person name="Berlin A."/>
            <person name="Gnerre S."/>
            <person name="Jaffe D."/>
            <person name="MacCallum I."/>
            <person name="Young S."/>
            <person name="Walker B.J."/>
            <person name="Lander E."/>
            <person name="Lindblad-Toh K."/>
        </authorList>
    </citation>
    <scope>NUCLEOTIDE SEQUENCE [LARGE SCALE GENOMIC DNA]</scope>
    <source>
        <strain evidence="9">Wild caught</strain>
    </source>
</reference>
<accession>H3AXU0</accession>
<dbReference type="InterPro" id="IPR026856">
    <property type="entry name" value="Sialidase_fam"/>
</dbReference>
<evidence type="ECO:0000256" key="6">
    <source>
        <dbReference type="ARBA" id="ARBA00023295"/>
    </source>
</evidence>
<dbReference type="GeneID" id="102363139"/>
<dbReference type="GO" id="GO:0004308">
    <property type="term" value="F:exo-alpha-sialidase activity"/>
    <property type="evidence" value="ECO:0007669"/>
    <property type="project" value="UniProtKB-EC"/>
</dbReference>
<dbReference type="Gene3D" id="2.120.10.10">
    <property type="match status" value="1"/>
</dbReference>
<dbReference type="AlphaFoldDB" id="H3AXU0"/>
<dbReference type="SUPFAM" id="SSF50939">
    <property type="entry name" value="Sialidases"/>
    <property type="match status" value="1"/>
</dbReference>
<dbReference type="Pfam" id="PF13088">
    <property type="entry name" value="BNR_2"/>
    <property type="match status" value="1"/>
</dbReference>
<comment type="similarity">
    <text evidence="2">Belongs to the glycosyl hydrolase 33 family.</text>
</comment>
<gene>
    <name evidence="8" type="primary">NEU2</name>
</gene>
<dbReference type="PANTHER" id="PTHR10628:SF6">
    <property type="entry name" value="SIALIDASE-2"/>
    <property type="match status" value="1"/>
</dbReference>
<keyword evidence="5" id="KW-0119">Carbohydrate metabolism</keyword>
<sequence length="378" mass="42487">MHSVLHLQQQPLFRKGEKAYRIPALLYLSQSSEFLAFAEERADLVDEHAERLVVSRGRFDNDRFFAEWDSPERIASARLPDHRSMNPCPIYDRKTQTIFLFFIAVKGTTSEAQQINAKRNATRLCYVTSMDMGKTWSSAMDLTEPAVGQTYSKWATFAIGPGHGVQLQNSTESLVVPAYAYWIHSATERPKPKAFCFISHDHGKTWSIGHCIPNEYAVECQMASIEVDGKQFLYCNARSLGSRVQAVSHDGGGKFEKGHRASNLVEPPHGCQGSIVGFPEPGPSQAAKTWMLFSHPTDENKRRDLGIYLNQSPRDHTSWTAPIIIHHGPCAYSDLQYLGLNSEGYPAFACLFECGKQLEYEEIAFVLFTLKLLFPALC</sequence>
<evidence type="ECO:0000256" key="4">
    <source>
        <dbReference type="ARBA" id="ARBA00022963"/>
    </source>
</evidence>
<evidence type="ECO:0000313" key="9">
    <source>
        <dbReference type="Proteomes" id="UP000008672"/>
    </source>
</evidence>
<evidence type="ECO:0000256" key="3">
    <source>
        <dbReference type="ARBA" id="ARBA00012733"/>
    </source>
</evidence>
<dbReference type="InterPro" id="IPR036278">
    <property type="entry name" value="Sialidase_sf"/>
</dbReference>
<evidence type="ECO:0000259" key="7">
    <source>
        <dbReference type="Pfam" id="PF13088"/>
    </source>
</evidence>
<dbReference type="GO" id="GO:0016020">
    <property type="term" value="C:membrane"/>
    <property type="evidence" value="ECO:0007669"/>
    <property type="project" value="TreeGrafter"/>
</dbReference>
<evidence type="ECO:0000256" key="5">
    <source>
        <dbReference type="ARBA" id="ARBA00023277"/>
    </source>
</evidence>
<dbReference type="Proteomes" id="UP000008672">
    <property type="component" value="Unassembled WGS sequence"/>
</dbReference>
<dbReference type="CDD" id="cd15482">
    <property type="entry name" value="Sialidase_non-viral"/>
    <property type="match status" value="1"/>
</dbReference>